<accession>A0ACB7X1F7</accession>
<evidence type="ECO:0000313" key="2">
    <source>
        <dbReference type="Proteomes" id="UP000828048"/>
    </source>
</evidence>
<protein>
    <submittedName>
        <fullName evidence="1">Uncharacterized protein</fullName>
    </submittedName>
</protein>
<dbReference type="Proteomes" id="UP000828048">
    <property type="component" value="Chromosome 2"/>
</dbReference>
<reference evidence="1 2" key="1">
    <citation type="journal article" date="2021" name="Hortic Res">
        <title>High-quality reference genome and annotation aids understanding of berry development for evergreen blueberry (Vaccinium darrowii).</title>
        <authorList>
            <person name="Yu J."/>
            <person name="Hulse-Kemp A.M."/>
            <person name="Babiker E."/>
            <person name="Staton M."/>
        </authorList>
    </citation>
    <scope>NUCLEOTIDE SEQUENCE [LARGE SCALE GENOMIC DNA]</scope>
    <source>
        <strain evidence="2">cv. NJ 8807/NJ 8810</strain>
        <tissue evidence="1">Young leaf</tissue>
    </source>
</reference>
<keyword evidence="2" id="KW-1185">Reference proteome</keyword>
<comment type="caution">
    <text evidence="1">The sequence shown here is derived from an EMBL/GenBank/DDBJ whole genome shotgun (WGS) entry which is preliminary data.</text>
</comment>
<evidence type="ECO:0000313" key="1">
    <source>
        <dbReference type="EMBL" id="KAH7834478.1"/>
    </source>
</evidence>
<gene>
    <name evidence="1" type="ORF">Vadar_016452</name>
</gene>
<sequence length="112" mass="12789">MSGAVEMNSNNKRPREQHSSAPCPTMRLKVKGQDGVDVFFTIKRDTMLRKLLVTYCKKLNHEYKTMEFLYNGERILEGQSPDDLGMEDGDEIDATLHQIRGGVFGDILLRKL</sequence>
<organism evidence="1 2">
    <name type="scientific">Vaccinium darrowii</name>
    <dbReference type="NCBI Taxonomy" id="229202"/>
    <lineage>
        <taxon>Eukaryota</taxon>
        <taxon>Viridiplantae</taxon>
        <taxon>Streptophyta</taxon>
        <taxon>Embryophyta</taxon>
        <taxon>Tracheophyta</taxon>
        <taxon>Spermatophyta</taxon>
        <taxon>Magnoliopsida</taxon>
        <taxon>eudicotyledons</taxon>
        <taxon>Gunneridae</taxon>
        <taxon>Pentapetalae</taxon>
        <taxon>asterids</taxon>
        <taxon>Ericales</taxon>
        <taxon>Ericaceae</taxon>
        <taxon>Vaccinioideae</taxon>
        <taxon>Vaccinieae</taxon>
        <taxon>Vaccinium</taxon>
    </lineage>
</organism>
<name>A0ACB7X1F7_9ERIC</name>
<dbReference type="EMBL" id="CM037152">
    <property type="protein sequence ID" value="KAH7834478.1"/>
    <property type="molecule type" value="Genomic_DNA"/>
</dbReference>
<proteinExistence type="predicted"/>